<dbReference type="STRING" id="472759.Nhal_1316"/>
<dbReference type="Proteomes" id="UP000001844">
    <property type="component" value="Chromosome"/>
</dbReference>
<protein>
    <submittedName>
        <fullName evidence="2">Uncharacterized protein</fullName>
    </submittedName>
</protein>
<sequence length="424" mass="47786">MVATRSPGKDSFKQAIRWLAITGVGLFLAWRILLLGIGEHYASRDPEQALAWDARHPLALRNQAARLLESAPEQAGHLLQETLRQNPSDARAYAMLALLRERAGHLAVAQQLMEQASALGPRLWPVQLEAAGFWLRQRRLDQAIQSWDTALQMRASLSEEIFPLLLRIAERPGLRPSFFPLARTSPSWWPNFFAYVAVNAEQLATVRALYDAKGERSPSAQERQSFVSRLQWEGQWMEAYFTWVNALDKVEVQAPGNLFNGHFERPLANEGFGWHFSQPRGVEIDTVSTSGMEGEQALRVAFFGQRVRFKHLFQPLLLSPGAYQLRGNVRLDNLETTLGLRWTVYCLAPAQQQLAASERLAGASLWRRFSFSFEVPTEDCSVQLLGLELLGRAPADFEVRGTAWFDSLAIEPVMEAHSVPVKPE</sequence>
<keyword evidence="1" id="KW-1133">Transmembrane helix</keyword>
<proteinExistence type="predicted"/>
<dbReference type="EMBL" id="CP001798">
    <property type="protein sequence ID" value="ADE14468.1"/>
    <property type="molecule type" value="Genomic_DNA"/>
</dbReference>
<keyword evidence="3" id="KW-1185">Reference proteome</keyword>
<dbReference type="RefSeq" id="WP_013032359.1">
    <property type="nucleotide sequence ID" value="NC_013960.1"/>
</dbReference>
<dbReference type="AlphaFoldDB" id="D5C0E2"/>
<dbReference type="InterPro" id="IPR011990">
    <property type="entry name" value="TPR-like_helical_dom_sf"/>
</dbReference>
<evidence type="ECO:0000313" key="2">
    <source>
        <dbReference type="EMBL" id="ADE14468.1"/>
    </source>
</evidence>
<dbReference type="OrthoDB" id="8410830at2"/>
<reference evidence="3" key="1">
    <citation type="submission" date="2010-04" db="EMBL/GenBank/DDBJ databases">
        <title>Complete genome sequence of Nitrosococcus halophilus Nc4, a salt-adapted, aerobic obligate ammonia-oxidizing sulfur purple bacterium.</title>
        <authorList>
            <consortium name="US DOE Joint Genome Institute"/>
            <person name="Campbell M.A."/>
            <person name="Malfatti S.A."/>
            <person name="Chain P.S.G."/>
            <person name="Heidelberg J.F."/>
            <person name="Ward B.B."/>
            <person name="Klotz M.G."/>
        </authorList>
    </citation>
    <scope>NUCLEOTIDE SEQUENCE [LARGE SCALE GENOMIC DNA]</scope>
    <source>
        <strain evidence="3">Nc4</strain>
    </source>
</reference>
<dbReference type="Gene3D" id="1.25.40.10">
    <property type="entry name" value="Tetratricopeptide repeat domain"/>
    <property type="match status" value="1"/>
</dbReference>
<dbReference type="HOGENOM" id="CLU_054003_0_0_6"/>
<accession>D5C0E2</accession>
<feature type="transmembrane region" description="Helical" evidence="1">
    <location>
        <begin position="15"/>
        <end position="34"/>
    </location>
</feature>
<name>D5C0E2_NITHN</name>
<evidence type="ECO:0000256" key="1">
    <source>
        <dbReference type="SAM" id="Phobius"/>
    </source>
</evidence>
<evidence type="ECO:0000313" key="3">
    <source>
        <dbReference type="Proteomes" id="UP000001844"/>
    </source>
</evidence>
<gene>
    <name evidence="2" type="ordered locus">Nhal_1316</name>
</gene>
<dbReference type="Gene3D" id="2.60.120.260">
    <property type="entry name" value="Galactose-binding domain-like"/>
    <property type="match status" value="1"/>
</dbReference>
<dbReference type="SUPFAM" id="SSF48452">
    <property type="entry name" value="TPR-like"/>
    <property type="match status" value="1"/>
</dbReference>
<keyword evidence="1" id="KW-0812">Transmembrane</keyword>
<organism evidence="2 3">
    <name type="scientific">Nitrosococcus halophilus (strain Nc4)</name>
    <dbReference type="NCBI Taxonomy" id="472759"/>
    <lineage>
        <taxon>Bacteria</taxon>
        <taxon>Pseudomonadati</taxon>
        <taxon>Pseudomonadota</taxon>
        <taxon>Gammaproteobacteria</taxon>
        <taxon>Chromatiales</taxon>
        <taxon>Chromatiaceae</taxon>
        <taxon>Nitrosococcus</taxon>
    </lineage>
</organism>
<dbReference type="eggNOG" id="COG0457">
    <property type="taxonomic scope" value="Bacteria"/>
</dbReference>
<keyword evidence="1" id="KW-0472">Membrane</keyword>
<dbReference type="KEGG" id="nhl:Nhal_1316"/>